<dbReference type="InterPro" id="IPR001100">
    <property type="entry name" value="Pyr_nuc-diS_OxRdtase"/>
</dbReference>
<dbReference type="Pfam" id="PF02852">
    <property type="entry name" value="Pyr_redox_dim"/>
    <property type="match status" value="1"/>
</dbReference>
<dbReference type="RefSeq" id="WP_343075604.1">
    <property type="nucleotide sequence ID" value="NZ_JACHNU010000004.1"/>
</dbReference>
<feature type="binding site" evidence="4">
    <location>
        <position position="267"/>
    </location>
    <ligand>
        <name>NAD(+)</name>
        <dbReference type="ChEBI" id="CHEBI:57540"/>
    </ligand>
</feature>
<dbReference type="EC" id="1.8.1.4" evidence="8"/>
<feature type="binding site" evidence="4">
    <location>
        <position position="201"/>
    </location>
    <ligand>
        <name>NAD(+)</name>
        <dbReference type="ChEBI" id="CHEBI:57540"/>
    </ligand>
</feature>
<feature type="domain" description="FAD/NAD(P)-binding" evidence="7">
    <location>
        <begin position="5"/>
        <end position="317"/>
    </location>
</feature>
<dbReference type="Gene3D" id="3.30.390.30">
    <property type="match status" value="1"/>
</dbReference>
<dbReference type="PRINTS" id="PR00411">
    <property type="entry name" value="PNDRDTASEI"/>
</dbReference>
<comment type="cofactor">
    <cofactor evidence="4">
        <name>FAD</name>
        <dbReference type="ChEBI" id="CHEBI:57692"/>
    </cofactor>
    <text evidence="4">Binds 1 FAD per subunit.</text>
</comment>
<evidence type="ECO:0000256" key="5">
    <source>
        <dbReference type="PIRSR" id="PIRSR000350-4"/>
    </source>
</evidence>
<keyword evidence="2" id="KW-0285">Flavoprotein</keyword>
<organism evidence="8 9">
    <name type="scientific">Conexibacter arvalis</name>
    <dbReference type="NCBI Taxonomy" id="912552"/>
    <lineage>
        <taxon>Bacteria</taxon>
        <taxon>Bacillati</taxon>
        <taxon>Actinomycetota</taxon>
        <taxon>Thermoleophilia</taxon>
        <taxon>Solirubrobacterales</taxon>
        <taxon>Conexibacteraceae</taxon>
        <taxon>Conexibacter</taxon>
    </lineage>
</organism>
<sequence length="458" mass="48135">MDIAYDAIVIGAGPAGEVCAGKLAAEGLATALVERELVGGECSYYACMPSKSLLRPGALAEETRRVAGVSDAEVETIAALRRRDEVIHELDDSSQLPWVERNGIALLRGEGRLDGERRVVVTARDGTVTTLEARRAVVLATGSAAAVPPLPGLRELAPWTNREITTARQVPPRLLVLGGGVVGVEMAQAWASYGARVTLVEQAQRLIEHEEELASAAVAAGLRDRGVELRLGATVTGARRDADAGVDVLTLDDGDELAAEVLLVATGRRPRTSDLGLETVGLEPGRAVEVGDDMRVPGRDWLFAIGDCNGRELLTHEGKLQARVVAAALAGRADATLRQLGAPPRVIFSEPQVAAVGPTLAQARADGADAVAVDARLDETAGGSWHGMGVEQPVRFVVDRGRRVLLGATFVGPAVAELVHAASIAVVGEVPVDRIAQVAPPFPTRSEAWLALADWSER</sequence>
<dbReference type="PANTHER" id="PTHR43014:SF2">
    <property type="entry name" value="MERCURIC REDUCTASE"/>
    <property type="match status" value="1"/>
</dbReference>
<proteinExistence type="inferred from homology"/>
<reference evidence="8 9" key="1">
    <citation type="submission" date="2020-08" db="EMBL/GenBank/DDBJ databases">
        <title>Genomic Encyclopedia of Archaeal and Bacterial Type Strains, Phase II (KMG-II): from individual species to whole genera.</title>
        <authorList>
            <person name="Goeker M."/>
        </authorList>
    </citation>
    <scope>NUCLEOTIDE SEQUENCE [LARGE SCALE GENOMIC DNA]</scope>
    <source>
        <strain evidence="8 9">DSM 23288</strain>
    </source>
</reference>
<evidence type="ECO:0000256" key="3">
    <source>
        <dbReference type="ARBA" id="ARBA00022827"/>
    </source>
</evidence>
<feature type="binding site" evidence="4">
    <location>
        <position position="307"/>
    </location>
    <ligand>
        <name>FAD</name>
        <dbReference type="ChEBI" id="CHEBI:57692"/>
    </ligand>
</feature>
<dbReference type="Gene3D" id="3.50.50.60">
    <property type="entry name" value="FAD/NAD(P)-binding domain"/>
    <property type="match status" value="2"/>
</dbReference>
<dbReference type="SUPFAM" id="SSF55424">
    <property type="entry name" value="FAD/NAD-linked reductases, dimerisation (C-terminal) domain"/>
    <property type="match status" value="1"/>
</dbReference>
<feature type="binding site" evidence="4">
    <location>
        <position position="111"/>
    </location>
    <ligand>
        <name>FAD</name>
        <dbReference type="ChEBI" id="CHEBI:57692"/>
    </ligand>
</feature>
<dbReference type="PRINTS" id="PR00368">
    <property type="entry name" value="FADPNR"/>
</dbReference>
<name>A0A840IFK3_9ACTN</name>
<keyword evidence="4" id="KW-0547">Nucleotide-binding</keyword>
<dbReference type="EMBL" id="JACHNU010000004">
    <property type="protein sequence ID" value="MBB4663586.1"/>
    <property type="molecule type" value="Genomic_DNA"/>
</dbReference>
<keyword evidence="8" id="KW-0560">Oxidoreductase</keyword>
<dbReference type="InterPro" id="IPR036188">
    <property type="entry name" value="FAD/NAD-bd_sf"/>
</dbReference>
<protein>
    <submittedName>
        <fullName evidence="8">Dihydrolipoamide dehydrogenase</fullName>
        <ecNumber evidence="8">1.8.1.4</ecNumber>
    </submittedName>
</protein>
<dbReference type="PANTHER" id="PTHR43014">
    <property type="entry name" value="MERCURIC REDUCTASE"/>
    <property type="match status" value="1"/>
</dbReference>
<feature type="disulfide bond" description="Redox-active" evidence="5">
    <location>
        <begin position="42"/>
        <end position="47"/>
    </location>
</feature>
<evidence type="ECO:0000256" key="2">
    <source>
        <dbReference type="ARBA" id="ARBA00022630"/>
    </source>
</evidence>
<evidence type="ECO:0000256" key="1">
    <source>
        <dbReference type="ARBA" id="ARBA00007532"/>
    </source>
</evidence>
<feature type="binding site" evidence="4">
    <location>
        <begin position="178"/>
        <end position="185"/>
    </location>
    <ligand>
        <name>NAD(+)</name>
        <dbReference type="ChEBI" id="CHEBI:57540"/>
    </ligand>
</feature>
<dbReference type="AlphaFoldDB" id="A0A840IFK3"/>
<comment type="similarity">
    <text evidence="1">Belongs to the class-I pyridine nucleotide-disulfide oxidoreductase family.</text>
</comment>
<dbReference type="Pfam" id="PF07992">
    <property type="entry name" value="Pyr_redox_2"/>
    <property type="match status" value="1"/>
</dbReference>
<feature type="domain" description="Pyridine nucleotide-disulphide oxidoreductase dimerisation" evidence="6">
    <location>
        <begin position="344"/>
        <end position="449"/>
    </location>
</feature>
<evidence type="ECO:0000256" key="4">
    <source>
        <dbReference type="PIRSR" id="PIRSR000350-3"/>
    </source>
</evidence>
<dbReference type="GO" id="GO:0003955">
    <property type="term" value="F:NAD(P)H dehydrogenase (quinone) activity"/>
    <property type="evidence" value="ECO:0007669"/>
    <property type="project" value="TreeGrafter"/>
</dbReference>
<evidence type="ECO:0000259" key="6">
    <source>
        <dbReference type="Pfam" id="PF02852"/>
    </source>
</evidence>
<keyword evidence="4" id="KW-0520">NAD</keyword>
<dbReference type="PIRSF" id="PIRSF000350">
    <property type="entry name" value="Mercury_reductase_MerA"/>
    <property type="match status" value="1"/>
</dbReference>
<comment type="caution">
    <text evidence="8">The sequence shown here is derived from an EMBL/GenBank/DDBJ whole genome shotgun (WGS) entry which is preliminary data.</text>
</comment>
<feature type="binding site" evidence="4">
    <location>
        <position position="51"/>
    </location>
    <ligand>
        <name>FAD</name>
        <dbReference type="ChEBI" id="CHEBI:57692"/>
    </ligand>
</feature>
<dbReference type="SUPFAM" id="SSF51905">
    <property type="entry name" value="FAD/NAD(P)-binding domain"/>
    <property type="match status" value="1"/>
</dbReference>
<evidence type="ECO:0000259" key="7">
    <source>
        <dbReference type="Pfam" id="PF07992"/>
    </source>
</evidence>
<dbReference type="InterPro" id="IPR016156">
    <property type="entry name" value="FAD/NAD-linked_Rdtase_dimer_sf"/>
</dbReference>
<feature type="binding site" evidence="4">
    <location>
        <begin position="141"/>
        <end position="143"/>
    </location>
    <ligand>
        <name>FAD</name>
        <dbReference type="ChEBI" id="CHEBI:57692"/>
    </ligand>
</feature>
<dbReference type="InterPro" id="IPR004099">
    <property type="entry name" value="Pyr_nucl-diS_OxRdtase_dimer"/>
</dbReference>
<dbReference type="Proteomes" id="UP000585272">
    <property type="component" value="Unassembled WGS sequence"/>
</dbReference>
<accession>A0A840IFK3</accession>
<keyword evidence="3 4" id="KW-0274">FAD</keyword>
<dbReference type="GO" id="GO:0050660">
    <property type="term" value="F:flavin adenine dinucleotide binding"/>
    <property type="evidence" value="ECO:0007669"/>
    <property type="project" value="TreeGrafter"/>
</dbReference>
<keyword evidence="9" id="KW-1185">Reference proteome</keyword>
<evidence type="ECO:0000313" key="8">
    <source>
        <dbReference type="EMBL" id="MBB4663586.1"/>
    </source>
</evidence>
<gene>
    <name evidence="8" type="ORF">BDZ31_003181</name>
</gene>
<evidence type="ECO:0000313" key="9">
    <source>
        <dbReference type="Proteomes" id="UP000585272"/>
    </source>
</evidence>
<dbReference type="InterPro" id="IPR023753">
    <property type="entry name" value="FAD/NAD-binding_dom"/>
</dbReference>
<dbReference type="GO" id="GO:0004148">
    <property type="term" value="F:dihydrolipoyl dehydrogenase (NADH) activity"/>
    <property type="evidence" value="ECO:0007669"/>
    <property type="project" value="UniProtKB-EC"/>
</dbReference>